<organism evidence="2 3">
    <name type="scientific">Paenibacillus eucommiae</name>
    <dbReference type="NCBI Taxonomy" id="1355755"/>
    <lineage>
        <taxon>Bacteria</taxon>
        <taxon>Bacillati</taxon>
        <taxon>Bacillota</taxon>
        <taxon>Bacilli</taxon>
        <taxon>Bacillales</taxon>
        <taxon>Paenibacillaceae</taxon>
        <taxon>Paenibacillus</taxon>
    </lineage>
</organism>
<dbReference type="InterPro" id="IPR016181">
    <property type="entry name" value="Acyl_CoA_acyltransferase"/>
</dbReference>
<dbReference type="SUPFAM" id="SSF55729">
    <property type="entry name" value="Acyl-CoA N-acyltransferases (Nat)"/>
    <property type="match status" value="1"/>
</dbReference>
<accession>A0ABS4IN68</accession>
<name>A0ABS4IN68_9BACL</name>
<evidence type="ECO:0000259" key="1">
    <source>
        <dbReference type="PROSITE" id="PS51186"/>
    </source>
</evidence>
<evidence type="ECO:0000313" key="3">
    <source>
        <dbReference type="Proteomes" id="UP001519287"/>
    </source>
</evidence>
<dbReference type="Proteomes" id="UP001519287">
    <property type="component" value="Unassembled WGS sequence"/>
</dbReference>
<protein>
    <submittedName>
        <fullName evidence="2">GNAT superfamily N-acetyltransferase</fullName>
    </submittedName>
</protein>
<reference evidence="2 3" key="1">
    <citation type="submission" date="2021-03" db="EMBL/GenBank/DDBJ databases">
        <title>Genomic Encyclopedia of Type Strains, Phase IV (KMG-IV): sequencing the most valuable type-strain genomes for metagenomic binning, comparative biology and taxonomic classification.</title>
        <authorList>
            <person name="Goeker M."/>
        </authorList>
    </citation>
    <scope>NUCLEOTIDE SEQUENCE [LARGE SCALE GENOMIC DNA]</scope>
    <source>
        <strain evidence="2 3">DSM 26048</strain>
    </source>
</reference>
<comment type="caution">
    <text evidence="2">The sequence shown here is derived from an EMBL/GenBank/DDBJ whole genome shotgun (WGS) entry which is preliminary data.</text>
</comment>
<feature type="domain" description="N-acetyltransferase" evidence="1">
    <location>
        <begin position="1"/>
        <end position="144"/>
    </location>
</feature>
<proteinExistence type="predicted"/>
<dbReference type="RefSeq" id="WP_245375246.1">
    <property type="nucleotide sequence ID" value="NZ_JAGGLB010000002.1"/>
</dbReference>
<sequence>MITELTTEQEWLDALPVLNELRPDLTEATFLPLMRTMVQEGYRLFALINNEQIQSLAGIAIKTNFYYQRHVFVYDLVTKSQSRSQGCGKALLSYIHQFAKDNDCETVALESGLHRVDAHRFYEKKMNYKKFCYSFKKPIDLETP</sequence>
<gene>
    <name evidence="2" type="ORF">J2Z66_000605</name>
</gene>
<dbReference type="EMBL" id="JAGGLB010000002">
    <property type="protein sequence ID" value="MBP1989010.1"/>
    <property type="molecule type" value="Genomic_DNA"/>
</dbReference>
<dbReference type="Pfam" id="PF00583">
    <property type="entry name" value="Acetyltransf_1"/>
    <property type="match status" value="1"/>
</dbReference>
<evidence type="ECO:0000313" key="2">
    <source>
        <dbReference type="EMBL" id="MBP1989010.1"/>
    </source>
</evidence>
<keyword evidence="3" id="KW-1185">Reference proteome</keyword>
<dbReference type="InterPro" id="IPR000182">
    <property type="entry name" value="GNAT_dom"/>
</dbReference>
<dbReference type="Gene3D" id="3.40.630.30">
    <property type="match status" value="1"/>
</dbReference>
<dbReference type="PROSITE" id="PS51186">
    <property type="entry name" value="GNAT"/>
    <property type="match status" value="1"/>
</dbReference>